<evidence type="ECO:0008006" key="3">
    <source>
        <dbReference type="Google" id="ProtNLM"/>
    </source>
</evidence>
<proteinExistence type="predicted"/>
<keyword evidence="2" id="KW-1185">Reference proteome</keyword>
<dbReference type="Proteomes" id="UP001162156">
    <property type="component" value="Unassembled WGS sequence"/>
</dbReference>
<organism evidence="1 2">
    <name type="scientific">Rhamnusium bicolor</name>
    <dbReference type="NCBI Taxonomy" id="1586634"/>
    <lineage>
        <taxon>Eukaryota</taxon>
        <taxon>Metazoa</taxon>
        <taxon>Ecdysozoa</taxon>
        <taxon>Arthropoda</taxon>
        <taxon>Hexapoda</taxon>
        <taxon>Insecta</taxon>
        <taxon>Pterygota</taxon>
        <taxon>Neoptera</taxon>
        <taxon>Endopterygota</taxon>
        <taxon>Coleoptera</taxon>
        <taxon>Polyphaga</taxon>
        <taxon>Cucujiformia</taxon>
        <taxon>Chrysomeloidea</taxon>
        <taxon>Cerambycidae</taxon>
        <taxon>Lepturinae</taxon>
        <taxon>Rhagiini</taxon>
        <taxon>Rhamnusium</taxon>
    </lineage>
</organism>
<gene>
    <name evidence="1" type="ORF">NQ314_016919</name>
</gene>
<evidence type="ECO:0000313" key="2">
    <source>
        <dbReference type="Proteomes" id="UP001162156"/>
    </source>
</evidence>
<name>A0AAV8WVL8_9CUCU</name>
<evidence type="ECO:0000313" key="1">
    <source>
        <dbReference type="EMBL" id="KAJ8930300.1"/>
    </source>
</evidence>
<dbReference type="EMBL" id="JANEYF010004703">
    <property type="protein sequence ID" value="KAJ8930300.1"/>
    <property type="molecule type" value="Genomic_DNA"/>
</dbReference>
<sequence length="79" mass="9356">MFSLGTLRKECLCPAHIHIRISETAKEFIVSQVDNTHNHYIAEVCIILRSLIVFNFSSWFMCFRNYLNNFHTIENSQMM</sequence>
<dbReference type="AlphaFoldDB" id="A0AAV8WVL8"/>
<comment type="caution">
    <text evidence="1">The sequence shown here is derived from an EMBL/GenBank/DDBJ whole genome shotgun (WGS) entry which is preliminary data.</text>
</comment>
<reference evidence="1" key="1">
    <citation type="journal article" date="2023" name="Insect Mol. Biol.">
        <title>Genome sequencing provides insights into the evolution of gene families encoding plant cell wall-degrading enzymes in longhorned beetles.</title>
        <authorList>
            <person name="Shin N.R."/>
            <person name="Okamura Y."/>
            <person name="Kirsch R."/>
            <person name="Pauchet Y."/>
        </authorList>
    </citation>
    <scope>NUCLEOTIDE SEQUENCE</scope>
    <source>
        <strain evidence="1">RBIC_L_NR</strain>
    </source>
</reference>
<accession>A0AAV8WVL8</accession>
<protein>
    <recommendedName>
        <fullName evidence="3">FAR1 domain-containing protein</fullName>
    </recommendedName>
</protein>